<name>A0A1L9RUR2_ASPWE</name>
<dbReference type="VEuPathDB" id="FungiDB:ASPWEDRAFT_36353"/>
<dbReference type="OrthoDB" id="5273847at2759"/>
<evidence type="ECO:0000313" key="1">
    <source>
        <dbReference type="EMBL" id="OJJ38662.1"/>
    </source>
</evidence>
<protein>
    <submittedName>
        <fullName evidence="1">Uncharacterized protein</fullName>
    </submittedName>
</protein>
<organism evidence="1 2">
    <name type="scientific">Aspergillus wentii DTO 134E9</name>
    <dbReference type="NCBI Taxonomy" id="1073089"/>
    <lineage>
        <taxon>Eukaryota</taxon>
        <taxon>Fungi</taxon>
        <taxon>Dikarya</taxon>
        <taxon>Ascomycota</taxon>
        <taxon>Pezizomycotina</taxon>
        <taxon>Eurotiomycetes</taxon>
        <taxon>Eurotiomycetidae</taxon>
        <taxon>Eurotiales</taxon>
        <taxon>Aspergillaceae</taxon>
        <taxon>Aspergillus</taxon>
        <taxon>Aspergillus subgen. Cremei</taxon>
    </lineage>
</organism>
<accession>A0A1L9RUR2</accession>
<dbReference type="RefSeq" id="XP_040692338.1">
    <property type="nucleotide sequence ID" value="XM_040834432.1"/>
</dbReference>
<dbReference type="EMBL" id="KV878210">
    <property type="protein sequence ID" value="OJJ38662.1"/>
    <property type="molecule type" value="Genomic_DNA"/>
</dbReference>
<proteinExistence type="predicted"/>
<reference evidence="2" key="1">
    <citation type="journal article" date="2017" name="Genome Biol.">
        <title>Comparative genomics reveals high biological diversity and specific adaptations in the industrially and medically important fungal genus Aspergillus.</title>
        <authorList>
            <person name="de Vries R.P."/>
            <person name="Riley R."/>
            <person name="Wiebenga A."/>
            <person name="Aguilar-Osorio G."/>
            <person name="Amillis S."/>
            <person name="Uchima C.A."/>
            <person name="Anderluh G."/>
            <person name="Asadollahi M."/>
            <person name="Askin M."/>
            <person name="Barry K."/>
            <person name="Battaglia E."/>
            <person name="Bayram O."/>
            <person name="Benocci T."/>
            <person name="Braus-Stromeyer S.A."/>
            <person name="Caldana C."/>
            <person name="Canovas D."/>
            <person name="Cerqueira G.C."/>
            <person name="Chen F."/>
            <person name="Chen W."/>
            <person name="Choi C."/>
            <person name="Clum A."/>
            <person name="Dos Santos R.A."/>
            <person name="Damasio A.R."/>
            <person name="Diallinas G."/>
            <person name="Emri T."/>
            <person name="Fekete E."/>
            <person name="Flipphi M."/>
            <person name="Freyberg S."/>
            <person name="Gallo A."/>
            <person name="Gournas C."/>
            <person name="Habgood R."/>
            <person name="Hainaut M."/>
            <person name="Harispe M.L."/>
            <person name="Henrissat B."/>
            <person name="Hilden K.S."/>
            <person name="Hope R."/>
            <person name="Hossain A."/>
            <person name="Karabika E."/>
            <person name="Karaffa L."/>
            <person name="Karanyi Z."/>
            <person name="Krasevec N."/>
            <person name="Kuo A."/>
            <person name="Kusch H."/>
            <person name="LaButti K."/>
            <person name="Lagendijk E.L."/>
            <person name="Lapidus A."/>
            <person name="Levasseur A."/>
            <person name="Lindquist E."/>
            <person name="Lipzen A."/>
            <person name="Logrieco A.F."/>
            <person name="MacCabe A."/>
            <person name="Maekelae M.R."/>
            <person name="Malavazi I."/>
            <person name="Melin P."/>
            <person name="Meyer V."/>
            <person name="Mielnichuk N."/>
            <person name="Miskei M."/>
            <person name="Molnar A.P."/>
            <person name="Mule G."/>
            <person name="Ngan C.Y."/>
            <person name="Orejas M."/>
            <person name="Orosz E."/>
            <person name="Ouedraogo J.P."/>
            <person name="Overkamp K.M."/>
            <person name="Park H.-S."/>
            <person name="Perrone G."/>
            <person name="Piumi F."/>
            <person name="Punt P.J."/>
            <person name="Ram A.F."/>
            <person name="Ramon A."/>
            <person name="Rauscher S."/>
            <person name="Record E."/>
            <person name="Riano-Pachon D.M."/>
            <person name="Robert V."/>
            <person name="Roehrig J."/>
            <person name="Ruller R."/>
            <person name="Salamov A."/>
            <person name="Salih N.S."/>
            <person name="Samson R.A."/>
            <person name="Sandor E."/>
            <person name="Sanguinetti M."/>
            <person name="Schuetze T."/>
            <person name="Sepcic K."/>
            <person name="Shelest E."/>
            <person name="Sherlock G."/>
            <person name="Sophianopoulou V."/>
            <person name="Squina F.M."/>
            <person name="Sun H."/>
            <person name="Susca A."/>
            <person name="Todd R.B."/>
            <person name="Tsang A."/>
            <person name="Unkles S.E."/>
            <person name="van de Wiele N."/>
            <person name="van Rossen-Uffink D."/>
            <person name="Oliveira J.V."/>
            <person name="Vesth T.C."/>
            <person name="Visser J."/>
            <person name="Yu J.-H."/>
            <person name="Zhou M."/>
            <person name="Andersen M.R."/>
            <person name="Archer D.B."/>
            <person name="Baker S.E."/>
            <person name="Benoit I."/>
            <person name="Brakhage A.A."/>
            <person name="Braus G.H."/>
            <person name="Fischer R."/>
            <person name="Frisvad J.C."/>
            <person name="Goldman G.H."/>
            <person name="Houbraken J."/>
            <person name="Oakley B."/>
            <person name="Pocsi I."/>
            <person name="Scazzocchio C."/>
            <person name="Seiboth B."/>
            <person name="vanKuyk P.A."/>
            <person name="Wortman J."/>
            <person name="Dyer P.S."/>
            <person name="Grigoriev I.V."/>
        </authorList>
    </citation>
    <scope>NUCLEOTIDE SEQUENCE [LARGE SCALE GENOMIC DNA]</scope>
    <source>
        <strain evidence="2">DTO 134E9</strain>
    </source>
</reference>
<evidence type="ECO:0000313" key="2">
    <source>
        <dbReference type="Proteomes" id="UP000184383"/>
    </source>
</evidence>
<dbReference type="Proteomes" id="UP000184383">
    <property type="component" value="Unassembled WGS sequence"/>
</dbReference>
<keyword evidence="2" id="KW-1185">Reference proteome</keyword>
<gene>
    <name evidence="1" type="ORF">ASPWEDRAFT_36353</name>
</gene>
<sequence>MGDDYIEISRSTNILGKSPFVFHEAFLFHTVSWDLWTEHFAPGELNLDRLFEVCKMEPRWRRNAGLLSPLYSRSRTNVP</sequence>
<dbReference type="AlphaFoldDB" id="A0A1L9RUR2"/>
<dbReference type="GeneID" id="63750280"/>